<feature type="region of interest" description="Disordered" evidence="2">
    <location>
        <begin position="52"/>
        <end position="81"/>
    </location>
</feature>
<comment type="caution">
    <text evidence="3">The sequence shown here is derived from an EMBL/GenBank/DDBJ whole genome shotgun (WGS) entry which is preliminary data.</text>
</comment>
<dbReference type="EMBL" id="CAXLJM020000007">
    <property type="protein sequence ID" value="CAL8073054.1"/>
    <property type="molecule type" value="Genomic_DNA"/>
</dbReference>
<protein>
    <recommendedName>
        <fullName evidence="5">WH2 domain-containing protein</fullName>
    </recommendedName>
</protein>
<reference evidence="3 4" key="1">
    <citation type="submission" date="2024-08" db="EMBL/GenBank/DDBJ databases">
        <authorList>
            <person name="Cucini C."/>
            <person name="Frati F."/>
        </authorList>
    </citation>
    <scope>NUCLEOTIDE SEQUENCE [LARGE SCALE GENOMIC DNA]</scope>
</reference>
<feature type="compositionally biased region" description="Polar residues" evidence="2">
    <location>
        <begin position="282"/>
        <end position="300"/>
    </location>
</feature>
<feature type="compositionally biased region" description="Low complexity" evidence="2">
    <location>
        <begin position="487"/>
        <end position="497"/>
    </location>
</feature>
<feature type="compositionally biased region" description="Basic and acidic residues" evidence="2">
    <location>
        <begin position="329"/>
        <end position="341"/>
    </location>
</feature>
<organism evidence="3 4">
    <name type="scientific">Orchesella dallaii</name>
    <dbReference type="NCBI Taxonomy" id="48710"/>
    <lineage>
        <taxon>Eukaryota</taxon>
        <taxon>Metazoa</taxon>
        <taxon>Ecdysozoa</taxon>
        <taxon>Arthropoda</taxon>
        <taxon>Hexapoda</taxon>
        <taxon>Collembola</taxon>
        <taxon>Entomobryomorpha</taxon>
        <taxon>Entomobryoidea</taxon>
        <taxon>Orchesellidae</taxon>
        <taxon>Orchesellinae</taxon>
        <taxon>Orchesella</taxon>
    </lineage>
</organism>
<feature type="compositionally biased region" description="Polar residues" evidence="2">
    <location>
        <begin position="561"/>
        <end position="579"/>
    </location>
</feature>
<dbReference type="Proteomes" id="UP001642540">
    <property type="component" value="Unassembled WGS sequence"/>
</dbReference>
<feature type="region of interest" description="Disordered" evidence="2">
    <location>
        <begin position="541"/>
        <end position="649"/>
    </location>
</feature>
<accession>A0ABP1PRX9</accession>
<sequence>MNSTNDARFKGMAKVLQAELTSSSPLFRKISTDLKSKEEDYNGKVPNALNLNRSYSMPSKSPTSNAASVLLPPPPSTPVRRRQTIKNDSTTWHHQIEPSNQVPARILPQKPTGILPQAENGPSGMGDMKRLQGEMAMLKRELAAMSDLMKEDDEWLQRSSAEVKELAREQKKFENLTSQQFKSTFIGDQKKPPASGNGYHVNPISPPPLPKSPRPNLSPIKSSTIKKYSYSSLPPQTSPSLTYHNGYSSAQNNNFQGLKPSSISKHDKTTQAVQNVLDKVPNLSTPNVQPTLKSTTNESKSISVKNMSSIFESNLQSNTTSIQRNNMQNRRETDTVTEFRTKPQVHSSKSTAPQIEKANKVGKLPFPLSTKPGDDSALKNVFTIARERPPLSPKPVVEKPKPMVGFNSIKHTIETAVARERTPNLKRTIHPNVRYNGSSSPSPLSPPHPLNAYKAPLTPLKGPSSSIPPPPPSNASSAPPPPPPLPNASAALLPPLLHSAKESTTIQSNKDDKVTTQSVTTGALPNISLLMEEIRQFKKSIPDPLENIGEPETSEKEHSLRSNSDSGTSSPSHLESSKGTFELLQEIREFKKSQSLRKVSDESAESTPQRRRKNSMHDALQTRFQAFCGGAENESSSEDELDDFDQWDD</sequence>
<feature type="compositionally biased region" description="Acidic residues" evidence="2">
    <location>
        <begin position="635"/>
        <end position="649"/>
    </location>
</feature>
<keyword evidence="1" id="KW-0175">Coiled coil</keyword>
<evidence type="ECO:0000256" key="2">
    <source>
        <dbReference type="SAM" id="MobiDB-lite"/>
    </source>
</evidence>
<feature type="region of interest" description="Disordered" evidence="2">
    <location>
        <begin position="183"/>
        <end position="221"/>
    </location>
</feature>
<feature type="compositionally biased region" description="Pro residues" evidence="2">
    <location>
        <begin position="466"/>
        <end position="486"/>
    </location>
</feature>
<proteinExistence type="predicted"/>
<keyword evidence="4" id="KW-1185">Reference proteome</keyword>
<name>A0ABP1PRX9_9HEXA</name>
<feature type="region of interest" description="Disordered" evidence="2">
    <location>
        <begin position="326"/>
        <end position="353"/>
    </location>
</feature>
<evidence type="ECO:0000313" key="3">
    <source>
        <dbReference type="EMBL" id="CAL8073054.1"/>
    </source>
</evidence>
<evidence type="ECO:0008006" key="5">
    <source>
        <dbReference type="Google" id="ProtNLM"/>
    </source>
</evidence>
<feature type="region of interest" description="Disordered" evidence="2">
    <location>
        <begin position="415"/>
        <end position="527"/>
    </location>
</feature>
<evidence type="ECO:0000256" key="1">
    <source>
        <dbReference type="SAM" id="Coils"/>
    </source>
</evidence>
<feature type="compositionally biased region" description="Pro residues" evidence="2">
    <location>
        <begin position="204"/>
        <end position="213"/>
    </location>
</feature>
<feature type="coiled-coil region" evidence="1">
    <location>
        <begin position="128"/>
        <end position="176"/>
    </location>
</feature>
<evidence type="ECO:0000313" key="4">
    <source>
        <dbReference type="Proteomes" id="UP001642540"/>
    </source>
</evidence>
<gene>
    <name evidence="3" type="ORF">ODALV1_LOCUS2465</name>
</gene>
<feature type="compositionally biased region" description="Polar residues" evidence="2">
    <location>
        <begin position="52"/>
        <end position="65"/>
    </location>
</feature>
<feature type="compositionally biased region" description="Polar residues" evidence="2">
    <location>
        <begin position="344"/>
        <end position="353"/>
    </location>
</feature>
<feature type="region of interest" description="Disordered" evidence="2">
    <location>
        <begin position="281"/>
        <end position="300"/>
    </location>
</feature>